<organism evidence="2 3">
    <name type="scientific">Acidiplasma cupricumulans</name>
    <dbReference type="NCBI Taxonomy" id="312540"/>
    <lineage>
        <taxon>Archaea</taxon>
        <taxon>Methanobacteriati</taxon>
        <taxon>Thermoplasmatota</taxon>
        <taxon>Thermoplasmata</taxon>
        <taxon>Thermoplasmatales</taxon>
        <taxon>Ferroplasmaceae</taxon>
        <taxon>Acidiplasma</taxon>
    </lineage>
</organism>
<accession>A0A0Q0WK96</accession>
<sequence>MKIKIIIATILVAFMLLGVMSALPAVQGNVNSMSPSSGMGAGMGFSGTITNHFHSRGNYGAKLNYNYKNNTVYGQYLKLNYKNGYFSNITYNPTGTMIISNMYANSSLTSSPITNPLFKSGSSGYSSINTLGSLMIYYNYSTFIVMHNNPALEGNIMIHDTYFHINAPSGAKIYNTTNNMQVSASANASLNAQANSTVFGNASMSVNVMANFNHVINAGKNMIIIDNNGTVAFIFVHNGKFVIKGQNITIMPVNGVAFINIVIPPGMQKVPVNTTLTSAILKGKIASEIALERVNGTLENNTVNYNSSINFKFDKNTTSNAVFDVNSTVNHSTIVAIFISNSVLKDNGHAYVKFDGSVAKEVNVSTLLNETSTTTPYYSYVNTSSGMFIMLYVPHFSNHVIEVSNVPFTSYTMYYIIIGVIVIIAIIGSVIYIERRKK</sequence>
<comment type="caution">
    <text evidence="2">The sequence shown here is derived from an EMBL/GenBank/DDBJ whole genome shotgun (WGS) entry which is preliminary data.</text>
</comment>
<keyword evidence="3" id="KW-1185">Reference proteome</keyword>
<name>A0A0Q0WK96_9ARCH</name>
<dbReference type="RefSeq" id="WP_055040832.1">
    <property type="nucleotide sequence ID" value="NZ_LKBH01000060.1"/>
</dbReference>
<protein>
    <submittedName>
        <fullName evidence="2">Uncharacterized protein</fullName>
    </submittedName>
</protein>
<keyword evidence="1" id="KW-1133">Transmembrane helix</keyword>
<gene>
    <name evidence="2" type="ORF">AOG55_04825</name>
</gene>
<reference evidence="2 3" key="1">
    <citation type="submission" date="2015-09" db="EMBL/GenBank/DDBJ databases">
        <title>Heavy metals and arsenic resistance mechanisms in polyextremophilic archaea of the family Ferroplasmaceae.</title>
        <authorList>
            <person name="Bulaev A.G."/>
            <person name="Kanygina A.V."/>
        </authorList>
    </citation>
    <scope>NUCLEOTIDE SEQUENCE [LARGE SCALE GENOMIC DNA]</scope>
    <source>
        <strain evidence="2 3">BH2</strain>
    </source>
</reference>
<dbReference type="EMBL" id="LKBH01000060">
    <property type="protein sequence ID" value="KQB36126.1"/>
    <property type="molecule type" value="Genomic_DNA"/>
</dbReference>
<evidence type="ECO:0000313" key="2">
    <source>
        <dbReference type="EMBL" id="KQB36126.1"/>
    </source>
</evidence>
<dbReference type="AlphaFoldDB" id="A0A0Q0WK96"/>
<dbReference type="InParanoid" id="A0A0Q0WK96"/>
<dbReference type="Proteomes" id="UP000050301">
    <property type="component" value="Unassembled WGS sequence"/>
</dbReference>
<proteinExistence type="predicted"/>
<evidence type="ECO:0000313" key="3">
    <source>
        <dbReference type="Proteomes" id="UP000050301"/>
    </source>
</evidence>
<keyword evidence="1" id="KW-0472">Membrane</keyword>
<keyword evidence="1" id="KW-0812">Transmembrane</keyword>
<feature type="transmembrane region" description="Helical" evidence="1">
    <location>
        <begin position="413"/>
        <end position="433"/>
    </location>
</feature>
<evidence type="ECO:0000256" key="1">
    <source>
        <dbReference type="SAM" id="Phobius"/>
    </source>
</evidence>